<sequence>MPMPMDCRFRLRCEITRRFKMLGPPAASRGLEAGIGICMAIDNDHQLAASHRAKKRRVAFSAAVV</sequence>
<keyword evidence="2" id="KW-1185">Reference proteome</keyword>
<name>A0ABQ7PIV7_9HYPO</name>
<evidence type="ECO:0000313" key="2">
    <source>
        <dbReference type="Proteomes" id="UP000742024"/>
    </source>
</evidence>
<dbReference type="EMBL" id="SRPR01000033">
    <property type="protein sequence ID" value="KAG5965155.1"/>
    <property type="molecule type" value="Genomic_DNA"/>
</dbReference>
<proteinExistence type="predicted"/>
<gene>
    <name evidence="1" type="ORF">E4U57_004400</name>
</gene>
<evidence type="ECO:0000313" key="1">
    <source>
        <dbReference type="EMBL" id="KAG5965155.1"/>
    </source>
</evidence>
<organism evidence="1 2">
    <name type="scientific">Claviceps arundinis</name>
    <dbReference type="NCBI Taxonomy" id="1623583"/>
    <lineage>
        <taxon>Eukaryota</taxon>
        <taxon>Fungi</taxon>
        <taxon>Dikarya</taxon>
        <taxon>Ascomycota</taxon>
        <taxon>Pezizomycotina</taxon>
        <taxon>Sordariomycetes</taxon>
        <taxon>Hypocreomycetidae</taxon>
        <taxon>Hypocreales</taxon>
        <taxon>Clavicipitaceae</taxon>
        <taxon>Claviceps</taxon>
    </lineage>
</organism>
<dbReference type="Proteomes" id="UP000742024">
    <property type="component" value="Unassembled WGS sequence"/>
</dbReference>
<protein>
    <submittedName>
        <fullName evidence="1">Uncharacterized protein</fullName>
    </submittedName>
</protein>
<reference evidence="1 2" key="1">
    <citation type="journal article" date="2020" name="bioRxiv">
        <title>Whole genome comparisons of ergot fungi reveals the divergence and evolution of species within the genus Claviceps are the result of varying mechanisms driving genome evolution and host range expansion.</title>
        <authorList>
            <person name="Wyka S.A."/>
            <person name="Mondo S.J."/>
            <person name="Liu M."/>
            <person name="Dettman J."/>
            <person name="Nalam V."/>
            <person name="Broders K.D."/>
        </authorList>
    </citation>
    <scope>NUCLEOTIDE SEQUENCE [LARGE SCALE GENOMIC DNA]</scope>
    <source>
        <strain evidence="1 2">LM583</strain>
    </source>
</reference>
<comment type="caution">
    <text evidence="1">The sequence shown here is derived from an EMBL/GenBank/DDBJ whole genome shotgun (WGS) entry which is preliminary data.</text>
</comment>
<accession>A0ABQ7PIV7</accession>